<reference evidence="1 2" key="1">
    <citation type="submission" date="2019-08" db="EMBL/GenBank/DDBJ databases">
        <title>Genomes of Antarctic Bizionia species.</title>
        <authorList>
            <person name="Bowman J.P."/>
        </authorList>
    </citation>
    <scope>NUCLEOTIDE SEQUENCE [LARGE SCALE GENOMIC DNA]</scope>
    <source>
        <strain evidence="1 2">APA-1</strain>
    </source>
</reference>
<keyword evidence="2" id="KW-1185">Reference proteome</keyword>
<evidence type="ECO:0000313" key="1">
    <source>
        <dbReference type="EMBL" id="TYB73423.1"/>
    </source>
</evidence>
<sequence length="147" mass="17032">MKSISIIFCFLITSVLFSQENLKAEIPSQKQLDSIKVALEILFKKDQTFRRIYTEAEEKLGKDSFEMNYFWEVVEADDKILEKQVTNIINKFGWLGISQVGRLANDTQWSILQHGSVTNKEKYAPLLKASVLKNESQATHYVRLVVW</sequence>
<accession>A0A5D0QW29</accession>
<comment type="caution">
    <text evidence="1">The sequence shown here is derived from an EMBL/GenBank/DDBJ whole genome shotgun (WGS) entry which is preliminary data.</text>
</comment>
<gene>
    <name evidence="1" type="ORF">ES675_07130</name>
</gene>
<protein>
    <submittedName>
        <fullName evidence="1">Uncharacterized protein</fullName>
    </submittedName>
</protein>
<name>A0A5D0QW29_9FLAO</name>
<dbReference type="OrthoDB" id="1164858at2"/>
<dbReference type="RefSeq" id="WP_066253980.1">
    <property type="nucleotide sequence ID" value="NZ_VSKL01000002.1"/>
</dbReference>
<organism evidence="1 2">
    <name type="scientific">Bizionia algoritergicola</name>
    <dbReference type="NCBI Taxonomy" id="291187"/>
    <lineage>
        <taxon>Bacteria</taxon>
        <taxon>Pseudomonadati</taxon>
        <taxon>Bacteroidota</taxon>
        <taxon>Flavobacteriia</taxon>
        <taxon>Flavobacteriales</taxon>
        <taxon>Flavobacteriaceae</taxon>
        <taxon>Bizionia</taxon>
    </lineage>
</organism>
<evidence type="ECO:0000313" key="2">
    <source>
        <dbReference type="Proteomes" id="UP000324358"/>
    </source>
</evidence>
<dbReference type="EMBL" id="VSKL01000002">
    <property type="protein sequence ID" value="TYB73423.1"/>
    <property type="molecule type" value="Genomic_DNA"/>
</dbReference>
<dbReference type="Proteomes" id="UP000324358">
    <property type="component" value="Unassembled WGS sequence"/>
</dbReference>
<dbReference type="AlphaFoldDB" id="A0A5D0QW29"/>
<proteinExistence type="predicted"/>